<keyword evidence="2" id="KW-0808">Transferase</keyword>
<evidence type="ECO:0000256" key="1">
    <source>
        <dbReference type="ARBA" id="ARBA00022527"/>
    </source>
</evidence>
<evidence type="ECO:0000256" key="6">
    <source>
        <dbReference type="ARBA" id="ARBA00037966"/>
    </source>
</evidence>
<dbReference type="SUPFAM" id="SSF56112">
    <property type="entry name" value="Protein kinase-like (PK-like)"/>
    <property type="match status" value="1"/>
</dbReference>
<sequence>EVVGIAHLDISPANIVFKQPFNFMSGKLPPSPHIRIIDFNTSKPHDRIGNSTRYIIAYRAPEVCLQLNYTAAADIWAVGGLGFFMVRGFDLFSAADDEELIYAQQKAFDPVPVRLLNQSFGPIFVRLNAFCDAFLDLNANLELNVRHRYLDSFFDLLDVDECNYFVLLRNMYEMDHLLRPTAAILLDSSPLFSRYLDPSPETTPPPHPYQYSYEWSEPERLPDWTQGPFPFHIPVSGPLPSDALPLTAPLSFFPPLNLEPKQRAAAAARPAASGVLVDAATGQPLACPYQVPYQVIDYSAMHDIPYVISP</sequence>
<dbReference type="PANTHER" id="PTHR45646">
    <property type="entry name" value="SERINE/THREONINE-PROTEIN KINASE DOA-RELATED"/>
    <property type="match status" value="1"/>
</dbReference>
<comment type="similarity">
    <text evidence="6">Belongs to the protein kinase superfamily. CMGC Ser/Thr protein kinase family. Lammer subfamily.</text>
</comment>
<evidence type="ECO:0000256" key="3">
    <source>
        <dbReference type="ARBA" id="ARBA00022741"/>
    </source>
</evidence>
<gene>
    <name evidence="8" type="ORF">PMAYCL1PPCAC_32216</name>
</gene>
<evidence type="ECO:0000256" key="4">
    <source>
        <dbReference type="ARBA" id="ARBA00022777"/>
    </source>
</evidence>
<dbReference type="GO" id="GO:0005634">
    <property type="term" value="C:nucleus"/>
    <property type="evidence" value="ECO:0007669"/>
    <property type="project" value="TreeGrafter"/>
</dbReference>
<keyword evidence="5" id="KW-0067">ATP-binding</keyword>
<dbReference type="EMBL" id="BTRK01000006">
    <property type="protein sequence ID" value="GMR62021.1"/>
    <property type="molecule type" value="Genomic_DNA"/>
</dbReference>
<protein>
    <recommendedName>
        <fullName evidence="7">Protein kinase domain-containing protein</fullName>
    </recommendedName>
</protein>
<dbReference type="GO" id="GO:0005524">
    <property type="term" value="F:ATP binding"/>
    <property type="evidence" value="ECO:0007669"/>
    <property type="project" value="UniProtKB-KW"/>
</dbReference>
<keyword evidence="9" id="KW-1185">Reference proteome</keyword>
<dbReference type="AlphaFoldDB" id="A0AAN5DFH3"/>
<dbReference type="Pfam" id="PF00069">
    <property type="entry name" value="Pkinase"/>
    <property type="match status" value="1"/>
</dbReference>
<dbReference type="InterPro" id="IPR000719">
    <property type="entry name" value="Prot_kinase_dom"/>
</dbReference>
<feature type="non-terminal residue" evidence="8">
    <location>
        <position position="1"/>
    </location>
</feature>
<evidence type="ECO:0000313" key="8">
    <source>
        <dbReference type="EMBL" id="GMR62021.1"/>
    </source>
</evidence>
<dbReference type="InterPro" id="IPR051175">
    <property type="entry name" value="CLK_kinases"/>
</dbReference>
<dbReference type="InterPro" id="IPR011009">
    <property type="entry name" value="Kinase-like_dom_sf"/>
</dbReference>
<reference evidence="9" key="1">
    <citation type="submission" date="2022-10" db="EMBL/GenBank/DDBJ databases">
        <title>Genome assembly of Pristionchus species.</title>
        <authorList>
            <person name="Yoshida K."/>
            <person name="Sommer R.J."/>
        </authorList>
    </citation>
    <scope>NUCLEOTIDE SEQUENCE [LARGE SCALE GENOMIC DNA]</scope>
    <source>
        <strain evidence="9">RS5460</strain>
    </source>
</reference>
<evidence type="ECO:0000256" key="2">
    <source>
        <dbReference type="ARBA" id="ARBA00022679"/>
    </source>
</evidence>
<organism evidence="8 9">
    <name type="scientific">Pristionchus mayeri</name>
    <dbReference type="NCBI Taxonomy" id="1317129"/>
    <lineage>
        <taxon>Eukaryota</taxon>
        <taxon>Metazoa</taxon>
        <taxon>Ecdysozoa</taxon>
        <taxon>Nematoda</taxon>
        <taxon>Chromadorea</taxon>
        <taxon>Rhabditida</taxon>
        <taxon>Rhabditina</taxon>
        <taxon>Diplogasteromorpha</taxon>
        <taxon>Diplogasteroidea</taxon>
        <taxon>Neodiplogasteridae</taxon>
        <taxon>Pristionchus</taxon>
    </lineage>
</organism>
<keyword evidence="1" id="KW-0723">Serine/threonine-protein kinase</keyword>
<feature type="domain" description="Protein kinase" evidence="7">
    <location>
        <begin position="1"/>
        <end position="192"/>
    </location>
</feature>
<evidence type="ECO:0000259" key="7">
    <source>
        <dbReference type="PROSITE" id="PS50011"/>
    </source>
</evidence>
<dbReference type="GO" id="GO:0043484">
    <property type="term" value="P:regulation of RNA splicing"/>
    <property type="evidence" value="ECO:0007669"/>
    <property type="project" value="TreeGrafter"/>
</dbReference>
<name>A0AAN5DFH3_9BILA</name>
<evidence type="ECO:0000256" key="5">
    <source>
        <dbReference type="ARBA" id="ARBA00022840"/>
    </source>
</evidence>
<comment type="caution">
    <text evidence="8">The sequence shown here is derived from an EMBL/GenBank/DDBJ whole genome shotgun (WGS) entry which is preliminary data.</text>
</comment>
<dbReference type="PANTHER" id="PTHR45646:SF11">
    <property type="entry name" value="SERINE_THREONINE-PROTEIN KINASE DOA"/>
    <property type="match status" value="1"/>
</dbReference>
<dbReference type="PROSITE" id="PS50011">
    <property type="entry name" value="PROTEIN_KINASE_DOM"/>
    <property type="match status" value="1"/>
</dbReference>
<dbReference type="Proteomes" id="UP001328107">
    <property type="component" value="Unassembled WGS sequence"/>
</dbReference>
<accession>A0AAN5DFH3</accession>
<keyword evidence="3" id="KW-0547">Nucleotide-binding</keyword>
<proteinExistence type="inferred from homology"/>
<evidence type="ECO:0000313" key="9">
    <source>
        <dbReference type="Proteomes" id="UP001328107"/>
    </source>
</evidence>
<dbReference type="GO" id="GO:0004674">
    <property type="term" value="F:protein serine/threonine kinase activity"/>
    <property type="evidence" value="ECO:0007669"/>
    <property type="project" value="UniProtKB-KW"/>
</dbReference>
<keyword evidence="4" id="KW-0418">Kinase</keyword>
<dbReference type="Gene3D" id="1.10.510.10">
    <property type="entry name" value="Transferase(Phosphotransferase) domain 1"/>
    <property type="match status" value="1"/>
</dbReference>